<keyword evidence="3" id="KW-1185">Reference proteome</keyword>
<name>A0AAV7WKQ1_PLEWA</name>
<reference evidence="2" key="1">
    <citation type="journal article" date="2022" name="bioRxiv">
        <title>Sequencing and chromosome-scale assembly of the giantPleurodeles waltlgenome.</title>
        <authorList>
            <person name="Brown T."/>
            <person name="Elewa A."/>
            <person name="Iarovenko S."/>
            <person name="Subramanian E."/>
            <person name="Araus A.J."/>
            <person name="Petzold A."/>
            <person name="Susuki M."/>
            <person name="Suzuki K.-i.T."/>
            <person name="Hayashi T."/>
            <person name="Toyoda A."/>
            <person name="Oliveira C."/>
            <person name="Osipova E."/>
            <person name="Leigh N.D."/>
            <person name="Simon A."/>
            <person name="Yun M.H."/>
        </authorList>
    </citation>
    <scope>NUCLEOTIDE SEQUENCE</scope>
    <source>
        <strain evidence="2">20211129_DDA</strain>
        <tissue evidence="2">Liver</tissue>
    </source>
</reference>
<dbReference type="AlphaFoldDB" id="A0AAV7WKQ1"/>
<dbReference type="Proteomes" id="UP001066276">
    <property type="component" value="Chromosome 1_1"/>
</dbReference>
<feature type="region of interest" description="Disordered" evidence="1">
    <location>
        <begin position="24"/>
        <end position="158"/>
    </location>
</feature>
<evidence type="ECO:0000313" key="2">
    <source>
        <dbReference type="EMBL" id="KAJ1213749.1"/>
    </source>
</evidence>
<proteinExistence type="predicted"/>
<organism evidence="2 3">
    <name type="scientific">Pleurodeles waltl</name>
    <name type="common">Iberian ribbed newt</name>
    <dbReference type="NCBI Taxonomy" id="8319"/>
    <lineage>
        <taxon>Eukaryota</taxon>
        <taxon>Metazoa</taxon>
        <taxon>Chordata</taxon>
        <taxon>Craniata</taxon>
        <taxon>Vertebrata</taxon>
        <taxon>Euteleostomi</taxon>
        <taxon>Amphibia</taxon>
        <taxon>Batrachia</taxon>
        <taxon>Caudata</taxon>
        <taxon>Salamandroidea</taxon>
        <taxon>Salamandridae</taxon>
        <taxon>Pleurodelinae</taxon>
        <taxon>Pleurodeles</taxon>
    </lineage>
</organism>
<dbReference type="EMBL" id="JANPWB010000001">
    <property type="protein sequence ID" value="KAJ1213749.1"/>
    <property type="molecule type" value="Genomic_DNA"/>
</dbReference>
<gene>
    <name evidence="2" type="ORF">NDU88_001380</name>
</gene>
<accession>A0AAV7WKQ1</accession>
<evidence type="ECO:0000313" key="3">
    <source>
        <dbReference type="Proteomes" id="UP001066276"/>
    </source>
</evidence>
<evidence type="ECO:0000256" key="1">
    <source>
        <dbReference type="SAM" id="MobiDB-lite"/>
    </source>
</evidence>
<sequence length="189" mass="19812">MYRGVTSPGAPTGFLRLLCDACRAPRGQSSGPGVPPAEKTRPGSPLWGTALPDPPGHRQAPPLSLVSPPGGNFQFSASLAEGDPLGTSLQTPAIHARPAAAHSLMRGPGSGRRDRPPAPPTDKSRVCVAAHLGARAGARSSPGPAPSSPPSLRHRIAQRRHAFPSELYWLLRSEGIKRAPSLGRWPHPQ</sequence>
<protein>
    <submittedName>
        <fullName evidence="2">Uncharacterized protein</fullName>
    </submittedName>
</protein>
<comment type="caution">
    <text evidence="2">The sequence shown here is derived from an EMBL/GenBank/DDBJ whole genome shotgun (WGS) entry which is preliminary data.</text>
</comment>
<feature type="compositionally biased region" description="Low complexity" evidence="1">
    <location>
        <begin position="133"/>
        <end position="142"/>
    </location>
</feature>